<dbReference type="InterPro" id="IPR049900">
    <property type="entry name" value="PKS_mFAS_DH"/>
</dbReference>
<dbReference type="PROSITE" id="PS52019">
    <property type="entry name" value="PKS_MFAS_DH"/>
    <property type="match status" value="1"/>
</dbReference>
<keyword evidence="4" id="KW-1185">Reference proteome</keyword>
<dbReference type="InterPro" id="IPR042104">
    <property type="entry name" value="PKS_dehydratase_sf"/>
</dbReference>
<dbReference type="EMBL" id="RZGK01000016">
    <property type="protein sequence ID" value="KAF9693242.1"/>
    <property type="molecule type" value="Genomic_DNA"/>
</dbReference>
<dbReference type="Pfam" id="PF21089">
    <property type="entry name" value="PKS_DH_N"/>
    <property type="match status" value="1"/>
</dbReference>
<evidence type="ECO:0000313" key="3">
    <source>
        <dbReference type="EMBL" id="KAF9693242.1"/>
    </source>
</evidence>
<dbReference type="Proteomes" id="UP000651452">
    <property type="component" value="Unassembled WGS sequence"/>
</dbReference>
<sequence length="111" mass="12719">MPPIQLLGEEWKIGASHKSKWRSFLDLQETLWLLKRRLNGVPILPGAAYVAMAATAAQRIFKDRAIAMIEIRDLWFNLPIVLPDEHTSIKTVLTVVKIERSHHCTFPIFDS</sequence>
<name>A0A8H7IYK3_9PLEO</name>
<dbReference type="AlphaFoldDB" id="A0A8H7IYK3"/>
<evidence type="ECO:0000259" key="2">
    <source>
        <dbReference type="PROSITE" id="PS52019"/>
    </source>
</evidence>
<accession>A0A8H7IYK3</accession>
<evidence type="ECO:0000313" key="4">
    <source>
        <dbReference type="Proteomes" id="UP000651452"/>
    </source>
</evidence>
<dbReference type="OrthoDB" id="329835at2759"/>
<reference evidence="3" key="1">
    <citation type="submission" date="2018-12" db="EMBL/GenBank/DDBJ databases">
        <authorList>
            <person name="Syme R.A."/>
            <person name="Farfan-Caceres L."/>
            <person name="Lichtenzveig J."/>
        </authorList>
    </citation>
    <scope>NUCLEOTIDE SEQUENCE</scope>
    <source>
        <strain evidence="3">Al4</strain>
    </source>
</reference>
<proteinExistence type="predicted"/>
<dbReference type="Gene3D" id="3.10.129.110">
    <property type="entry name" value="Polyketide synthase dehydratase"/>
    <property type="match status" value="1"/>
</dbReference>
<dbReference type="InterPro" id="IPR049552">
    <property type="entry name" value="PKS_DH_N"/>
</dbReference>
<comment type="caution">
    <text evidence="1">Lacks conserved residue(s) required for the propagation of feature annotation.</text>
</comment>
<reference evidence="3" key="2">
    <citation type="submission" date="2020-09" db="EMBL/GenBank/DDBJ databases">
        <title>Reference genome assembly for Australian Ascochyta lentis isolate Al4.</title>
        <authorList>
            <person name="Lee R.C."/>
            <person name="Farfan-Caceres L.M."/>
            <person name="Debler J.W."/>
            <person name="Williams A.H."/>
            <person name="Henares B.M."/>
        </authorList>
    </citation>
    <scope>NUCLEOTIDE SEQUENCE</scope>
    <source>
        <strain evidence="3">Al4</strain>
    </source>
</reference>
<protein>
    <recommendedName>
        <fullName evidence="2">PKS/mFAS DH domain-containing protein</fullName>
    </recommendedName>
</protein>
<evidence type="ECO:0000256" key="1">
    <source>
        <dbReference type="PROSITE-ProRule" id="PRU01363"/>
    </source>
</evidence>
<feature type="domain" description="PKS/mFAS DH" evidence="2">
    <location>
        <begin position="4"/>
        <end position="111"/>
    </location>
</feature>
<organism evidence="3 4">
    <name type="scientific">Ascochyta lentis</name>
    <dbReference type="NCBI Taxonomy" id="205686"/>
    <lineage>
        <taxon>Eukaryota</taxon>
        <taxon>Fungi</taxon>
        <taxon>Dikarya</taxon>
        <taxon>Ascomycota</taxon>
        <taxon>Pezizomycotina</taxon>
        <taxon>Dothideomycetes</taxon>
        <taxon>Pleosporomycetidae</taxon>
        <taxon>Pleosporales</taxon>
        <taxon>Pleosporineae</taxon>
        <taxon>Didymellaceae</taxon>
        <taxon>Ascochyta</taxon>
    </lineage>
</organism>
<gene>
    <name evidence="3" type="ORF">EKO04_008858</name>
</gene>
<comment type="caution">
    <text evidence="3">The sequence shown here is derived from an EMBL/GenBank/DDBJ whole genome shotgun (WGS) entry which is preliminary data.</text>
</comment>